<evidence type="ECO:0000313" key="1">
    <source>
        <dbReference type="EMBL" id="KAF7194713.1"/>
    </source>
</evidence>
<keyword evidence="2" id="KW-1185">Reference proteome</keyword>
<comment type="caution">
    <text evidence="1">The sequence shown here is derived from an EMBL/GenBank/DDBJ whole genome shotgun (WGS) entry which is preliminary data.</text>
</comment>
<organism evidence="1 2">
    <name type="scientific">Pseudocercospora fuligena</name>
    <dbReference type="NCBI Taxonomy" id="685502"/>
    <lineage>
        <taxon>Eukaryota</taxon>
        <taxon>Fungi</taxon>
        <taxon>Dikarya</taxon>
        <taxon>Ascomycota</taxon>
        <taxon>Pezizomycotina</taxon>
        <taxon>Dothideomycetes</taxon>
        <taxon>Dothideomycetidae</taxon>
        <taxon>Mycosphaerellales</taxon>
        <taxon>Mycosphaerellaceae</taxon>
        <taxon>Pseudocercospora</taxon>
    </lineage>
</organism>
<name>A0A8H6VJF5_9PEZI</name>
<reference evidence="1" key="1">
    <citation type="submission" date="2020-04" db="EMBL/GenBank/DDBJ databases">
        <title>Draft genome resource of the tomato pathogen Pseudocercospora fuligena.</title>
        <authorList>
            <person name="Zaccaron A."/>
        </authorList>
    </citation>
    <scope>NUCLEOTIDE SEQUENCE</scope>
    <source>
        <strain evidence="1">PF001</strain>
    </source>
</reference>
<dbReference type="AlphaFoldDB" id="A0A8H6VJF5"/>
<accession>A0A8H6VJF5</accession>
<evidence type="ECO:0000313" key="2">
    <source>
        <dbReference type="Proteomes" id="UP000660729"/>
    </source>
</evidence>
<sequence>MSAPKSPTSSATKFFSIAELTEQILLDFVNIPNPNKTASTSLLGIKRVSHSFNTTISTTPSLQRVIHLGHRPKLEYCKDNHYRIHNALNITMSHGAHVDFAFFRATECWVDTEGESWRDIVFLGSNRDGEDMEFGNVQLHVEAGETFGSIVERVRELQMRAAEHKKVMLENAVAYGFLDEDDCVGKSWTVHGV</sequence>
<dbReference type="EMBL" id="JABCIY010000056">
    <property type="protein sequence ID" value="KAF7194713.1"/>
    <property type="molecule type" value="Genomic_DNA"/>
</dbReference>
<proteinExistence type="predicted"/>
<protein>
    <submittedName>
        <fullName evidence="1">Uncharacterized protein</fullName>
    </submittedName>
</protein>
<dbReference type="Proteomes" id="UP000660729">
    <property type="component" value="Unassembled WGS sequence"/>
</dbReference>
<gene>
    <name evidence="1" type="ORF">HII31_03975</name>
</gene>